<proteinExistence type="predicted"/>
<dbReference type="CDD" id="cd08070">
    <property type="entry name" value="MPN_like"/>
    <property type="match status" value="1"/>
</dbReference>
<organism evidence="7 8">
    <name type="scientific">Cytobacillus praedii</name>
    <dbReference type="NCBI Taxonomy" id="1742358"/>
    <lineage>
        <taxon>Bacteria</taxon>
        <taxon>Bacillati</taxon>
        <taxon>Bacillota</taxon>
        <taxon>Bacilli</taxon>
        <taxon>Bacillales</taxon>
        <taxon>Bacillaceae</taxon>
        <taxon>Cytobacillus</taxon>
    </lineage>
</organism>
<evidence type="ECO:0000256" key="2">
    <source>
        <dbReference type="ARBA" id="ARBA00022723"/>
    </source>
</evidence>
<dbReference type="OrthoDB" id="9802958at2"/>
<dbReference type="SUPFAM" id="SSF102712">
    <property type="entry name" value="JAB1/MPN domain"/>
    <property type="match status" value="1"/>
</dbReference>
<dbReference type="InterPro" id="IPR051929">
    <property type="entry name" value="VirAsm_ModProt"/>
</dbReference>
<dbReference type="GO" id="GO:0008235">
    <property type="term" value="F:metalloexopeptidase activity"/>
    <property type="evidence" value="ECO:0007669"/>
    <property type="project" value="TreeGrafter"/>
</dbReference>
<evidence type="ECO:0000313" key="7">
    <source>
        <dbReference type="EMBL" id="TCJ01445.1"/>
    </source>
</evidence>
<gene>
    <name evidence="7" type="ORF">E0Y62_23940</name>
</gene>
<evidence type="ECO:0000259" key="6">
    <source>
        <dbReference type="Pfam" id="PF14464"/>
    </source>
</evidence>
<evidence type="ECO:0000256" key="4">
    <source>
        <dbReference type="ARBA" id="ARBA00022833"/>
    </source>
</evidence>
<dbReference type="PANTHER" id="PTHR34858:SF1">
    <property type="entry name" value="CYSO-CYSTEINE PEPTIDASE"/>
    <property type="match status" value="1"/>
</dbReference>
<evidence type="ECO:0000313" key="8">
    <source>
        <dbReference type="Proteomes" id="UP000293846"/>
    </source>
</evidence>
<keyword evidence="8" id="KW-1185">Reference proteome</keyword>
<dbReference type="PANTHER" id="PTHR34858">
    <property type="entry name" value="CYSO-CYSTEINE PEPTIDASE"/>
    <property type="match status" value="1"/>
</dbReference>
<feature type="domain" description="JAB" evidence="6">
    <location>
        <begin position="45"/>
        <end position="144"/>
    </location>
</feature>
<evidence type="ECO:0000256" key="3">
    <source>
        <dbReference type="ARBA" id="ARBA00022801"/>
    </source>
</evidence>
<dbReference type="Pfam" id="PF14464">
    <property type="entry name" value="Prok-JAB"/>
    <property type="match status" value="1"/>
</dbReference>
<name>A0A4V2NTS6_9BACI</name>
<dbReference type="GO" id="GO:0006508">
    <property type="term" value="P:proteolysis"/>
    <property type="evidence" value="ECO:0007669"/>
    <property type="project" value="UniProtKB-KW"/>
</dbReference>
<sequence>MRSREQWTSLPYVIKQPSPQVWETTGIKGNLDNLDIRSAAFKIKKAVYEEMILYCQQALPFEACGLLSGMRFNGTNLWKIKNETLKSNRFSMSKESIELTSKNANKMGEKISGIFHSHPSSPAYPSSHDIGNTPYPNLAYIIVSFYKGKVEVGCFQINEGMVTPLKLIIVEE</sequence>
<keyword evidence="4" id="KW-0862">Zinc</keyword>
<protein>
    <submittedName>
        <fullName evidence="7">M67 family peptidase</fullName>
    </submittedName>
</protein>
<evidence type="ECO:0000256" key="5">
    <source>
        <dbReference type="ARBA" id="ARBA00023049"/>
    </source>
</evidence>
<dbReference type="EMBL" id="SJTH01000062">
    <property type="protein sequence ID" value="TCJ01445.1"/>
    <property type="molecule type" value="Genomic_DNA"/>
</dbReference>
<accession>A0A4V2NTS6</accession>
<dbReference type="InterPro" id="IPR028090">
    <property type="entry name" value="JAB_dom_prok"/>
</dbReference>
<keyword evidence="1" id="KW-0645">Protease</keyword>
<evidence type="ECO:0000256" key="1">
    <source>
        <dbReference type="ARBA" id="ARBA00022670"/>
    </source>
</evidence>
<dbReference type="Gene3D" id="3.40.140.10">
    <property type="entry name" value="Cytidine Deaminase, domain 2"/>
    <property type="match status" value="1"/>
</dbReference>
<keyword evidence="3" id="KW-0378">Hydrolase</keyword>
<dbReference type="STRING" id="1742358.GCA_001439605_02961"/>
<comment type="caution">
    <text evidence="7">The sequence shown here is derived from an EMBL/GenBank/DDBJ whole genome shotgun (WGS) entry which is preliminary data.</text>
</comment>
<dbReference type="AlphaFoldDB" id="A0A4V2NTS6"/>
<keyword evidence="5" id="KW-0482">Metalloprotease</keyword>
<dbReference type="Proteomes" id="UP000293846">
    <property type="component" value="Unassembled WGS sequence"/>
</dbReference>
<reference evidence="7 8" key="1">
    <citation type="submission" date="2019-03" db="EMBL/GenBank/DDBJ databases">
        <authorList>
            <person name="Jensen L."/>
            <person name="Storgaard J."/>
            <person name="Sulaj E."/>
            <person name="Schramm A."/>
            <person name="Marshall I.P.G."/>
        </authorList>
    </citation>
    <scope>NUCLEOTIDE SEQUENCE [LARGE SCALE GENOMIC DNA]</scope>
    <source>
        <strain evidence="7 8">2017H2G3</strain>
    </source>
</reference>
<dbReference type="GO" id="GO:0008270">
    <property type="term" value="F:zinc ion binding"/>
    <property type="evidence" value="ECO:0007669"/>
    <property type="project" value="TreeGrafter"/>
</dbReference>
<keyword evidence="2" id="KW-0479">Metal-binding</keyword>